<feature type="region of interest" description="Disordered" evidence="6">
    <location>
        <begin position="1"/>
        <end position="24"/>
    </location>
</feature>
<feature type="transmembrane region" description="Helical" evidence="7">
    <location>
        <begin position="177"/>
        <end position="198"/>
    </location>
</feature>
<dbReference type="InterPro" id="IPR005829">
    <property type="entry name" value="Sugar_transporter_CS"/>
</dbReference>
<feature type="transmembrane region" description="Helical" evidence="7">
    <location>
        <begin position="461"/>
        <end position="478"/>
    </location>
</feature>
<dbReference type="PROSITE" id="PS50850">
    <property type="entry name" value="MFS"/>
    <property type="match status" value="1"/>
</dbReference>
<feature type="compositionally biased region" description="Polar residues" evidence="6">
    <location>
        <begin position="8"/>
        <end position="24"/>
    </location>
</feature>
<comment type="similarity">
    <text evidence="2">Belongs to the major facilitator superfamily. Sugar transporter (TC 2.A.1.1) family.</text>
</comment>
<keyword evidence="4 7" id="KW-1133">Transmembrane helix</keyword>
<dbReference type="Proteomes" id="UP001213681">
    <property type="component" value="Unassembled WGS sequence"/>
</dbReference>
<feature type="transmembrane region" description="Helical" evidence="7">
    <location>
        <begin position="389"/>
        <end position="415"/>
    </location>
</feature>
<name>A0AAD6C5R1_9EURO</name>
<dbReference type="GeneID" id="81600826"/>
<evidence type="ECO:0000256" key="2">
    <source>
        <dbReference type="ARBA" id="ARBA00010992"/>
    </source>
</evidence>
<feature type="domain" description="Major facilitator superfamily (MFS) profile" evidence="8">
    <location>
        <begin position="43"/>
        <end position="484"/>
    </location>
</feature>
<feature type="transmembrane region" description="Helical" evidence="7">
    <location>
        <begin position="299"/>
        <end position="322"/>
    </location>
</feature>
<dbReference type="InterPro" id="IPR050360">
    <property type="entry name" value="MFS_Sugar_Transporters"/>
</dbReference>
<comment type="subcellular location">
    <subcellularLocation>
        <location evidence="1">Membrane</location>
        <topology evidence="1">Multi-pass membrane protein</topology>
    </subcellularLocation>
</comment>
<dbReference type="SUPFAM" id="SSF103473">
    <property type="entry name" value="MFS general substrate transporter"/>
    <property type="match status" value="1"/>
</dbReference>
<sequence>MDNRDTKSNSAHLENVTNNPEESSEWATSPWQCLAQNPWVILFCLYGNLGALMYGFDNLVLSLALSMPGFEAQFGVLSNGSYVIPAYWQSLWSAMSQVATMLGATAAGPVQDHFGRRASFLLGSIFSAAGVAVVYTASTPGVFLAGKIVNGLSLGICLTTGQTYISEVTPMQIRGIALSAFTFCMNLGYMIAASIALPRMSMDTTAAYKVLFAAAWVWPGVVVLLLPLIPESPYFLVMKDQLDKAQKSLEKLGNKSSQVIPMLDQIVRVNEEEKARSAVAKGASFLECFRGVNWRRTRIILICNGLSQIIGASFMSNGPYFLVSAGMSAAKIGMMTEIGIGFGLASSILTAYLMAKCGRRRLIMFGLSLSTVFYTVMGIAGCFPSSSTALWVIGIFLELTWWVYGPAIGPAMAIAGEVSAVRLRAKSMAVGFTFNYFFSTVWNVIMPYLYNTDEAHLGGKIGWIFAGLGAITLVIIYFEVPETKGRSFEDLDEMFNEQVSTRAFRTYQCCLRQEIGKLSEE</sequence>
<dbReference type="PROSITE" id="PS00217">
    <property type="entry name" value="SUGAR_TRANSPORT_2"/>
    <property type="match status" value="1"/>
</dbReference>
<protein>
    <recommendedName>
        <fullName evidence="8">Major facilitator superfamily (MFS) profile domain-containing protein</fullName>
    </recommendedName>
</protein>
<dbReference type="GO" id="GO:0016020">
    <property type="term" value="C:membrane"/>
    <property type="evidence" value="ECO:0007669"/>
    <property type="project" value="UniProtKB-SubCell"/>
</dbReference>
<feature type="transmembrane region" description="Helical" evidence="7">
    <location>
        <begin position="39"/>
        <end position="66"/>
    </location>
</feature>
<evidence type="ECO:0000313" key="10">
    <source>
        <dbReference type="Proteomes" id="UP001213681"/>
    </source>
</evidence>
<reference evidence="9" key="2">
    <citation type="journal article" date="2023" name="IMA Fungus">
        <title>Comparative genomic study of the Penicillium genus elucidates a diverse pangenome and 15 lateral gene transfer events.</title>
        <authorList>
            <person name="Petersen C."/>
            <person name="Sorensen T."/>
            <person name="Nielsen M.R."/>
            <person name="Sondergaard T.E."/>
            <person name="Sorensen J.L."/>
            <person name="Fitzpatrick D.A."/>
            <person name="Frisvad J.C."/>
            <person name="Nielsen K.L."/>
        </authorList>
    </citation>
    <scope>NUCLEOTIDE SEQUENCE</scope>
    <source>
        <strain evidence="9">IBT 16125</strain>
    </source>
</reference>
<dbReference type="GO" id="GO:0005351">
    <property type="term" value="F:carbohydrate:proton symporter activity"/>
    <property type="evidence" value="ECO:0007669"/>
    <property type="project" value="TreeGrafter"/>
</dbReference>
<feature type="transmembrane region" description="Helical" evidence="7">
    <location>
        <begin position="427"/>
        <end position="449"/>
    </location>
</feature>
<feature type="transmembrane region" description="Helical" evidence="7">
    <location>
        <begin position="334"/>
        <end position="355"/>
    </location>
</feature>
<evidence type="ECO:0000256" key="3">
    <source>
        <dbReference type="ARBA" id="ARBA00022692"/>
    </source>
</evidence>
<comment type="caution">
    <text evidence="9">The sequence shown here is derived from an EMBL/GenBank/DDBJ whole genome shotgun (WGS) entry which is preliminary data.</text>
</comment>
<dbReference type="FunFam" id="1.20.1250.20:FF:000078">
    <property type="entry name" value="MFS maltose transporter, putative"/>
    <property type="match status" value="1"/>
</dbReference>
<accession>A0AAD6C5R1</accession>
<feature type="transmembrane region" description="Helical" evidence="7">
    <location>
        <begin position="86"/>
        <end position="108"/>
    </location>
</feature>
<keyword evidence="5 7" id="KW-0472">Membrane</keyword>
<dbReference type="InterPro" id="IPR005828">
    <property type="entry name" value="MFS_sugar_transport-like"/>
</dbReference>
<evidence type="ECO:0000256" key="5">
    <source>
        <dbReference type="ARBA" id="ARBA00023136"/>
    </source>
</evidence>
<evidence type="ECO:0000256" key="7">
    <source>
        <dbReference type="SAM" id="Phobius"/>
    </source>
</evidence>
<proteinExistence type="inferred from homology"/>
<dbReference type="InterPro" id="IPR036259">
    <property type="entry name" value="MFS_trans_sf"/>
</dbReference>
<dbReference type="InterPro" id="IPR020846">
    <property type="entry name" value="MFS_dom"/>
</dbReference>
<feature type="transmembrane region" description="Helical" evidence="7">
    <location>
        <begin position="362"/>
        <end position="383"/>
    </location>
</feature>
<feature type="transmembrane region" description="Helical" evidence="7">
    <location>
        <begin position="120"/>
        <end position="138"/>
    </location>
</feature>
<evidence type="ECO:0000256" key="1">
    <source>
        <dbReference type="ARBA" id="ARBA00004141"/>
    </source>
</evidence>
<dbReference type="Gene3D" id="1.20.1250.20">
    <property type="entry name" value="MFS general substrate transporter like domains"/>
    <property type="match status" value="1"/>
</dbReference>
<feature type="transmembrane region" description="Helical" evidence="7">
    <location>
        <begin position="144"/>
        <end position="165"/>
    </location>
</feature>
<evidence type="ECO:0000256" key="6">
    <source>
        <dbReference type="SAM" id="MobiDB-lite"/>
    </source>
</evidence>
<evidence type="ECO:0000259" key="8">
    <source>
        <dbReference type="PROSITE" id="PS50850"/>
    </source>
</evidence>
<feature type="transmembrane region" description="Helical" evidence="7">
    <location>
        <begin position="210"/>
        <end position="229"/>
    </location>
</feature>
<dbReference type="EMBL" id="JAPVEA010000006">
    <property type="protein sequence ID" value="KAJ5450752.1"/>
    <property type="molecule type" value="Genomic_DNA"/>
</dbReference>
<evidence type="ECO:0000256" key="4">
    <source>
        <dbReference type="ARBA" id="ARBA00022989"/>
    </source>
</evidence>
<dbReference type="RefSeq" id="XP_056766287.1">
    <property type="nucleotide sequence ID" value="XM_056910583.1"/>
</dbReference>
<dbReference type="PANTHER" id="PTHR48022">
    <property type="entry name" value="PLASTIDIC GLUCOSE TRANSPORTER 4"/>
    <property type="match status" value="1"/>
</dbReference>
<dbReference type="AlphaFoldDB" id="A0AAD6C5R1"/>
<keyword evidence="10" id="KW-1185">Reference proteome</keyword>
<organism evidence="9 10">
    <name type="scientific">Penicillium daleae</name>
    <dbReference type="NCBI Taxonomy" id="63821"/>
    <lineage>
        <taxon>Eukaryota</taxon>
        <taxon>Fungi</taxon>
        <taxon>Dikarya</taxon>
        <taxon>Ascomycota</taxon>
        <taxon>Pezizomycotina</taxon>
        <taxon>Eurotiomycetes</taxon>
        <taxon>Eurotiomycetidae</taxon>
        <taxon>Eurotiales</taxon>
        <taxon>Aspergillaceae</taxon>
        <taxon>Penicillium</taxon>
    </lineage>
</organism>
<keyword evidence="3 7" id="KW-0812">Transmembrane</keyword>
<evidence type="ECO:0000313" key="9">
    <source>
        <dbReference type="EMBL" id="KAJ5450752.1"/>
    </source>
</evidence>
<reference evidence="9" key="1">
    <citation type="submission" date="2022-12" db="EMBL/GenBank/DDBJ databases">
        <authorList>
            <person name="Petersen C."/>
        </authorList>
    </citation>
    <scope>NUCLEOTIDE SEQUENCE</scope>
    <source>
        <strain evidence="9">IBT 16125</strain>
    </source>
</reference>
<dbReference type="PANTHER" id="PTHR48022:SF41">
    <property type="entry name" value="MAJOR FACILITATOR SUPERFAMILY (MFS) PROFILE DOMAIN-CONTAINING PROTEIN"/>
    <property type="match status" value="1"/>
</dbReference>
<gene>
    <name evidence="9" type="ORF">N7458_007201</name>
</gene>
<dbReference type="Pfam" id="PF00083">
    <property type="entry name" value="Sugar_tr"/>
    <property type="match status" value="1"/>
</dbReference>